<dbReference type="InterPro" id="IPR001638">
    <property type="entry name" value="Solute-binding_3/MltF_N"/>
</dbReference>
<organism evidence="8 9">
    <name type="scientific">Bacillus solimangrovi</name>
    <dbReference type="NCBI Taxonomy" id="1305675"/>
    <lineage>
        <taxon>Bacteria</taxon>
        <taxon>Bacillati</taxon>
        <taxon>Bacillota</taxon>
        <taxon>Bacilli</taxon>
        <taxon>Bacillales</taxon>
        <taxon>Bacillaceae</taxon>
        <taxon>Bacillus</taxon>
    </lineage>
</organism>
<evidence type="ECO:0000259" key="6">
    <source>
        <dbReference type="SMART" id="SM00062"/>
    </source>
</evidence>
<keyword evidence="4" id="KW-0449">Lipoprotein</keyword>
<protein>
    <submittedName>
        <fullName evidence="8">ABC transporter substrate-binding protein</fullName>
    </submittedName>
</protein>
<dbReference type="EMBL" id="MJEH01000014">
    <property type="protein sequence ID" value="OEH93270.1"/>
    <property type="molecule type" value="Genomic_DNA"/>
</dbReference>
<feature type="signal peptide" evidence="5">
    <location>
        <begin position="1"/>
        <end position="20"/>
    </location>
</feature>
<dbReference type="Pfam" id="PF00497">
    <property type="entry name" value="SBP_bac_3"/>
    <property type="match status" value="1"/>
</dbReference>
<keyword evidence="9" id="KW-1185">Reference proteome</keyword>
<dbReference type="Proteomes" id="UP000095209">
    <property type="component" value="Unassembled WGS sequence"/>
</dbReference>
<evidence type="ECO:0000256" key="1">
    <source>
        <dbReference type="ARBA" id="ARBA00004193"/>
    </source>
</evidence>
<dbReference type="Gene3D" id="3.40.190.10">
    <property type="entry name" value="Periplasmic binding protein-like II"/>
    <property type="match status" value="2"/>
</dbReference>
<evidence type="ECO:0000259" key="7">
    <source>
        <dbReference type="SMART" id="SM00079"/>
    </source>
</evidence>
<dbReference type="PANTHER" id="PTHR35936">
    <property type="entry name" value="MEMBRANE-BOUND LYTIC MUREIN TRANSGLYCOSYLASE F"/>
    <property type="match status" value="1"/>
</dbReference>
<evidence type="ECO:0000256" key="3">
    <source>
        <dbReference type="ARBA" id="ARBA00023139"/>
    </source>
</evidence>
<evidence type="ECO:0000256" key="5">
    <source>
        <dbReference type="SAM" id="SignalP"/>
    </source>
</evidence>
<dbReference type="GO" id="GO:0015276">
    <property type="term" value="F:ligand-gated monoatomic ion channel activity"/>
    <property type="evidence" value="ECO:0007669"/>
    <property type="project" value="InterPro"/>
</dbReference>
<accession>A0A1E5LGR6</accession>
<feature type="domain" description="Ionotropic glutamate receptor C-terminal" evidence="7">
    <location>
        <begin position="47"/>
        <end position="263"/>
    </location>
</feature>
<keyword evidence="3" id="KW-0564">Palmitate</keyword>
<dbReference type="AlphaFoldDB" id="A0A1E5LGR6"/>
<dbReference type="SUPFAM" id="SSF53850">
    <property type="entry name" value="Periplasmic binding protein-like II"/>
    <property type="match status" value="1"/>
</dbReference>
<dbReference type="STRING" id="1305675.BFG57_12790"/>
<dbReference type="InterPro" id="IPR001320">
    <property type="entry name" value="Iontro_rcpt_C"/>
</dbReference>
<feature type="domain" description="Solute-binding protein family 3/N-terminal" evidence="6">
    <location>
        <begin position="47"/>
        <end position="264"/>
    </location>
</feature>
<evidence type="ECO:0000313" key="9">
    <source>
        <dbReference type="Proteomes" id="UP000095209"/>
    </source>
</evidence>
<dbReference type="SMART" id="SM00062">
    <property type="entry name" value="PBPb"/>
    <property type="match status" value="1"/>
</dbReference>
<feature type="chain" id="PRO_5039098238" evidence="5">
    <location>
        <begin position="21"/>
        <end position="277"/>
    </location>
</feature>
<dbReference type="RefSeq" id="WP_069716735.1">
    <property type="nucleotide sequence ID" value="NZ_MJEH01000014.1"/>
</dbReference>
<name>A0A1E5LGR6_9BACI</name>
<dbReference type="SMART" id="SM00079">
    <property type="entry name" value="PBPe"/>
    <property type="match status" value="1"/>
</dbReference>
<keyword evidence="2 5" id="KW-0732">Signal</keyword>
<dbReference type="PANTHER" id="PTHR35936:SF34">
    <property type="entry name" value="ABC TRANSPORTER EXTRACELLULAR-BINDING PROTEIN YCKB-RELATED"/>
    <property type="match status" value="1"/>
</dbReference>
<dbReference type="GO" id="GO:0005886">
    <property type="term" value="C:plasma membrane"/>
    <property type="evidence" value="ECO:0007669"/>
    <property type="project" value="UniProtKB-SubCell"/>
</dbReference>
<gene>
    <name evidence="8" type="ORF">BFG57_12790</name>
</gene>
<evidence type="ECO:0000313" key="8">
    <source>
        <dbReference type="EMBL" id="OEH93270.1"/>
    </source>
</evidence>
<evidence type="ECO:0000256" key="4">
    <source>
        <dbReference type="ARBA" id="ARBA00023288"/>
    </source>
</evidence>
<dbReference type="PROSITE" id="PS51257">
    <property type="entry name" value="PROKAR_LIPOPROTEIN"/>
    <property type="match status" value="1"/>
</dbReference>
<evidence type="ECO:0000256" key="2">
    <source>
        <dbReference type="ARBA" id="ARBA00022729"/>
    </source>
</evidence>
<proteinExistence type="predicted"/>
<comment type="caution">
    <text evidence="8">The sequence shown here is derived from an EMBL/GenBank/DDBJ whole genome shotgun (WGS) entry which is preliminary data.</text>
</comment>
<comment type="subcellular location">
    <subcellularLocation>
        <location evidence="1">Cell membrane</location>
        <topology evidence="1">Lipid-anchor</topology>
    </subcellularLocation>
</comment>
<sequence>MMKKTVVVAMMLMFAIVISACGSNETGSQPPATDGGESSIALVEDGKLTWACSGLYKPFNYSEGGELKGFDVEIGYALAEKMGLEPNPVTTPWETILQGLKGKKFDAIIGSMAITNERAEQVNFTEPYYYSGGTIFISANNEQIQSSEDLKDKVIGVVAQSTYDDAAKKFTENIKYYNSDVTALNDLTVKGRIDAVITSPVVGYEAQKAGLEIKEAGEPLWIEQIGIAVHKDNEKLLEELNQALAEIKEDGTYDEISNGLFGTNLLDVDLEGVEVLE</sequence>
<reference evidence="8 9" key="1">
    <citation type="submission" date="2016-08" db="EMBL/GenBank/DDBJ databases">
        <title>Genome of Bacillus solimangrovi GH2-4.</title>
        <authorList>
            <person name="Lim S."/>
            <person name="Kim B.-C."/>
        </authorList>
    </citation>
    <scope>NUCLEOTIDE SEQUENCE [LARGE SCALE GENOMIC DNA]</scope>
    <source>
        <strain evidence="8 9">GH2-4</strain>
    </source>
</reference>